<evidence type="ECO:0000256" key="7">
    <source>
        <dbReference type="ARBA" id="ARBA00022737"/>
    </source>
</evidence>
<dbReference type="PROSITE" id="PS51767">
    <property type="entry name" value="PEPTIDASE_A1"/>
    <property type="match status" value="1"/>
</dbReference>
<keyword evidence="6 13" id="KW-0732">Signal</keyword>
<keyword evidence="16" id="KW-1185">Reference proteome</keyword>
<evidence type="ECO:0000256" key="4">
    <source>
        <dbReference type="ARBA" id="ARBA00022614"/>
    </source>
</evidence>
<evidence type="ECO:0000256" key="10">
    <source>
        <dbReference type="ARBA" id="ARBA00022989"/>
    </source>
</evidence>
<keyword evidence="8" id="KW-0547">Nucleotide-binding</keyword>
<keyword evidence="3" id="KW-0597">Phosphoprotein</keyword>
<protein>
    <submittedName>
        <fullName evidence="17">Uncharacterized protein LOC104221140</fullName>
    </submittedName>
</protein>
<dbReference type="PANTHER" id="PTHR48010">
    <property type="entry name" value="OS05G0588300 PROTEIN"/>
    <property type="match status" value="1"/>
</dbReference>
<dbReference type="Gene3D" id="3.30.200.20">
    <property type="entry name" value="Phosphorylase Kinase, domain 1"/>
    <property type="match status" value="1"/>
</dbReference>
<dbReference type="InterPro" id="IPR001611">
    <property type="entry name" value="Leu-rich_rpt"/>
</dbReference>
<dbReference type="Gene3D" id="3.80.10.10">
    <property type="entry name" value="Ribonuclease Inhibitor"/>
    <property type="match status" value="2"/>
</dbReference>
<evidence type="ECO:0000256" key="8">
    <source>
        <dbReference type="ARBA" id="ARBA00022741"/>
    </source>
</evidence>
<dbReference type="Pfam" id="PF14543">
    <property type="entry name" value="TAXi_N"/>
    <property type="match status" value="1"/>
</dbReference>
<name>A0A1U7VVM1_NICSY</name>
<dbReference type="InterPro" id="IPR001245">
    <property type="entry name" value="Ser-Thr/Tyr_kinase_cat_dom"/>
</dbReference>
<dbReference type="GO" id="GO:0005524">
    <property type="term" value="F:ATP binding"/>
    <property type="evidence" value="ECO:0007669"/>
    <property type="project" value="UniProtKB-KW"/>
</dbReference>
<evidence type="ECO:0000256" key="5">
    <source>
        <dbReference type="ARBA" id="ARBA00022692"/>
    </source>
</evidence>
<dbReference type="GO" id="GO:0004672">
    <property type="term" value="F:protein kinase activity"/>
    <property type="evidence" value="ECO:0007669"/>
    <property type="project" value="InterPro"/>
</dbReference>
<dbReference type="InterPro" id="IPR032799">
    <property type="entry name" value="TAXi_C"/>
</dbReference>
<evidence type="ECO:0000256" key="13">
    <source>
        <dbReference type="SAM" id="SignalP"/>
    </source>
</evidence>
<dbReference type="SUPFAM" id="SSF52058">
    <property type="entry name" value="L domain-like"/>
    <property type="match status" value="1"/>
</dbReference>
<dbReference type="FunFam" id="3.30.200.20:FF:000307">
    <property type="entry name" value="pollen receptor-like kinase 1"/>
    <property type="match status" value="1"/>
</dbReference>
<feature type="transmembrane region" description="Helical" evidence="12">
    <location>
        <begin position="259"/>
        <end position="283"/>
    </location>
</feature>
<evidence type="ECO:0000256" key="1">
    <source>
        <dbReference type="ARBA" id="ARBA00004370"/>
    </source>
</evidence>
<evidence type="ECO:0000256" key="6">
    <source>
        <dbReference type="ARBA" id="ARBA00022729"/>
    </source>
</evidence>
<dbReference type="InterPro" id="IPR050994">
    <property type="entry name" value="At_inactive_RLKs"/>
</dbReference>
<dbReference type="Proteomes" id="UP000189701">
    <property type="component" value="Unplaced"/>
</dbReference>
<dbReference type="PROSITE" id="PS50011">
    <property type="entry name" value="PROTEIN_KINASE_DOM"/>
    <property type="match status" value="1"/>
</dbReference>
<keyword evidence="10 12" id="KW-1133">Transmembrane helix</keyword>
<dbReference type="FunFam" id="3.80.10.10:FF:000234">
    <property type="entry name" value="Probable inactive receptor kinase RLK902"/>
    <property type="match status" value="1"/>
</dbReference>
<evidence type="ECO:0000259" key="15">
    <source>
        <dbReference type="PROSITE" id="PS51767"/>
    </source>
</evidence>
<keyword evidence="4" id="KW-0433">Leucine-rich repeat</keyword>
<comment type="subcellular location">
    <subcellularLocation>
        <location evidence="1">Membrane</location>
    </subcellularLocation>
</comment>
<accession>A0A1U7VVM1</accession>
<keyword evidence="5 12" id="KW-0812">Transmembrane</keyword>
<keyword evidence="11 12" id="KW-0472">Membrane</keyword>
<keyword evidence="9" id="KW-0067">ATP-binding</keyword>
<dbReference type="PANTHER" id="PTHR48010:SF55">
    <property type="entry name" value="OS01G0607900 PROTEIN"/>
    <property type="match status" value="1"/>
</dbReference>
<dbReference type="Pfam" id="PF08263">
    <property type="entry name" value="LRRNT_2"/>
    <property type="match status" value="1"/>
</dbReference>
<evidence type="ECO:0000256" key="3">
    <source>
        <dbReference type="ARBA" id="ARBA00022553"/>
    </source>
</evidence>
<reference evidence="16" key="1">
    <citation type="journal article" date="2013" name="Genome Biol.">
        <title>Reference genomes and transcriptomes of Nicotiana sylvestris and Nicotiana tomentosiformis.</title>
        <authorList>
            <person name="Sierro N."/>
            <person name="Battey J.N."/>
            <person name="Ouadi S."/>
            <person name="Bovet L."/>
            <person name="Goepfert S."/>
            <person name="Bakaher N."/>
            <person name="Peitsch M.C."/>
            <person name="Ivanov N.V."/>
        </authorList>
    </citation>
    <scope>NUCLEOTIDE SEQUENCE [LARGE SCALE GENOMIC DNA]</scope>
</reference>
<evidence type="ECO:0000256" key="11">
    <source>
        <dbReference type="ARBA" id="ARBA00023136"/>
    </source>
</evidence>
<dbReference type="InterPro" id="IPR000719">
    <property type="entry name" value="Prot_kinase_dom"/>
</dbReference>
<dbReference type="eggNOG" id="KOG1339">
    <property type="taxonomic scope" value="Eukaryota"/>
</dbReference>
<evidence type="ECO:0000256" key="9">
    <source>
        <dbReference type="ARBA" id="ARBA00022840"/>
    </source>
</evidence>
<sequence>MAAFSIPVFLLVIFTLLSYSRVNSEPTQEKQALLDFLSQIPHENRLQWSSSTSVCNWVGVECDPTQSFVYSLRLPGVGLVGQIPVNTLGRLSQLRVLSLRSNRLTGSIPSDVFSNLKFLRSLYLQDNRFSGEFPPSLTRLTRLTRLDISSNNFTGPIPFSINNLTRLTGLFLQNNGFNGTLPSISLSNNGLVDFNVANNHLNGSIPSSLSKFPASSFSGNIDLCGAPLLPCTPFFPSSSPSPSPVLIPSDKKSKKLSTAAIVGIAIGSVVLLLILLLILYICLRKSKQRVKEAKRKPVATTATAVAGGEAGTSSSKEYDVMEGERNKKLVFVDGGMYSTFDLEDLLRASAEVLGKGSVGTSYKAVLEVGTTVVVKRLKDVVATRKEFELQMEVLGNMKHENVLPLRAFYYSKDEKLLVSEYMPAGSLSALLHGMYMFSGNEKPILVPLNYTSIMQTRNFFMSIDSSNLPDPPMPSYTFTLYHRDVFEKSNFKDYDSMLRARLARGHTRASYLASVFENGNNVKEGIVRGRATGLTTTHSAEGELVASFLIGSDFSRSYLLVDTGTDLVWWQCGPCSRCYKQIYHPIYNSTASKTFQKIDCTKDNSSCITEDPAFKCIEKMRYCRYDIPYASGIQSVGFMASEVITFTSDHKSQRIMFGCGKNQNGGKVMFSGAYSGIVGLSRRVNPNDPGGYSLPSQLNATLFAFCLPSFDSGESSILSFNKAPWPGARMAKLIPNYRLPQLHFVDLYTIFIDDKEVPVKPSWWQFGKNFNGGVIVDTGTIITHFPQDFYILFRDIFRSEVEDLQMVDNPIEDFDTCYQDIDGSEVYFPVVKLYFGSKSPGSMLFLAQERVVLLIGDQYCLAFKGWDKELTLLGSNQLQAVGLTFDTSENTLTFDLDACD</sequence>
<dbReference type="RefSeq" id="XP_009770433.1">
    <property type="nucleotide sequence ID" value="XM_009772131.1"/>
</dbReference>
<feature type="signal peptide" evidence="13">
    <location>
        <begin position="1"/>
        <end position="24"/>
    </location>
</feature>
<dbReference type="InterPro" id="IPR021109">
    <property type="entry name" value="Peptidase_aspartic_dom_sf"/>
</dbReference>
<dbReference type="Pfam" id="PF14541">
    <property type="entry name" value="TAXi_C"/>
    <property type="match status" value="1"/>
</dbReference>
<dbReference type="SUPFAM" id="SSF50630">
    <property type="entry name" value="Acid proteases"/>
    <property type="match status" value="1"/>
</dbReference>
<dbReference type="Gene3D" id="2.40.70.10">
    <property type="entry name" value="Acid Proteases"/>
    <property type="match status" value="2"/>
</dbReference>
<dbReference type="OrthoDB" id="851873at2759"/>
<feature type="chain" id="PRO_5010573643" evidence="13">
    <location>
        <begin position="25"/>
        <end position="900"/>
    </location>
</feature>
<evidence type="ECO:0000313" key="17">
    <source>
        <dbReference type="RefSeq" id="XP_009770433.1"/>
    </source>
</evidence>
<dbReference type="STRING" id="4096.A0A1U7VVM1"/>
<evidence type="ECO:0000256" key="2">
    <source>
        <dbReference type="ARBA" id="ARBA00007447"/>
    </source>
</evidence>
<dbReference type="AlphaFoldDB" id="A0A1U7VVM1"/>
<feature type="domain" description="Protein kinase" evidence="14">
    <location>
        <begin position="347"/>
        <end position="726"/>
    </location>
</feature>
<dbReference type="Pfam" id="PF13855">
    <property type="entry name" value="LRR_8"/>
    <property type="match status" value="1"/>
</dbReference>
<dbReference type="InterPro" id="IPR013210">
    <property type="entry name" value="LRR_N_plant-typ"/>
</dbReference>
<evidence type="ECO:0000256" key="12">
    <source>
        <dbReference type="SAM" id="Phobius"/>
    </source>
</evidence>
<reference evidence="17" key="2">
    <citation type="submission" date="2025-08" db="UniProtKB">
        <authorList>
            <consortium name="RefSeq"/>
        </authorList>
    </citation>
    <scope>IDENTIFICATION</scope>
    <source>
        <tissue evidence="17">Leaf</tissue>
    </source>
</reference>
<dbReference type="InterPro" id="IPR032675">
    <property type="entry name" value="LRR_dom_sf"/>
</dbReference>
<dbReference type="Pfam" id="PF07714">
    <property type="entry name" value="PK_Tyr_Ser-Thr"/>
    <property type="match status" value="1"/>
</dbReference>
<evidence type="ECO:0000313" key="16">
    <source>
        <dbReference type="Proteomes" id="UP000189701"/>
    </source>
</evidence>
<keyword evidence="7" id="KW-0677">Repeat</keyword>
<proteinExistence type="inferred from homology"/>
<dbReference type="InterPro" id="IPR033121">
    <property type="entry name" value="PEPTIDASE_A1"/>
</dbReference>
<gene>
    <name evidence="17" type="primary">LOC104221140</name>
</gene>
<dbReference type="SUPFAM" id="SSF56112">
    <property type="entry name" value="Protein kinase-like (PK-like)"/>
    <property type="match status" value="1"/>
</dbReference>
<evidence type="ECO:0000259" key="14">
    <source>
        <dbReference type="PROSITE" id="PS50011"/>
    </source>
</evidence>
<comment type="similarity">
    <text evidence="2">Belongs to the peptidase A1 family.</text>
</comment>
<organism evidence="16 17">
    <name type="scientific">Nicotiana sylvestris</name>
    <name type="common">Wood tobacco</name>
    <name type="synonym">South American tobacco</name>
    <dbReference type="NCBI Taxonomy" id="4096"/>
    <lineage>
        <taxon>Eukaryota</taxon>
        <taxon>Viridiplantae</taxon>
        <taxon>Streptophyta</taxon>
        <taxon>Embryophyta</taxon>
        <taxon>Tracheophyta</taxon>
        <taxon>Spermatophyta</taxon>
        <taxon>Magnoliopsida</taxon>
        <taxon>eudicotyledons</taxon>
        <taxon>Gunneridae</taxon>
        <taxon>Pentapetalae</taxon>
        <taxon>asterids</taxon>
        <taxon>lamiids</taxon>
        <taxon>Solanales</taxon>
        <taxon>Solanaceae</taxon>
        <taxon>Nicotianoideae</taxon>
        <taxon>Nicotianeae</taxon>
        <taxon>Nicotiana</taxon>
    </lineage>
</organism>
<dbReference type="InterPro" id="IPR011009">
    <property type="entry name" value="Kinase-like_dom_sf"/>
</dbReference>
<dbReference type="GO" id="GO:0016020">
    <property type="term" value="C:membrane"/>
    <property type="evidence" value="ECO:0007669"/>
    <property type="project" value="UniProtKB-SubCell"/>
</dbReference>
<dbReference type="InterPro" id="IPR032861">
    <property type="entry name" value="TAXi_N"/>
</dbReference>
<feature type="domain" description="Peptidase A1" evidence="15">
    <location>
        <begin position="544"/>
        <end position="895"/>
    </location>
</feature>